<evidence type="ECO:0000256" key="1">
    <source>
        <dbReference type="ARBA" id="ARBA00009981"/>
    </source>
</evidence>
<organism evidence="2 3">
    <name type="scientific">Candidatus Thiomargarita nelsonii</name>
    <dbReference type="NCBI Taxonomy" id="1003181"/>
    <lineage>
        <taxon>Bacteria</taxon>
        <taxon>Pseudomonadati</taxon>
        <taxon>Pseudomonadota</taxon>
        <taxon>Gammaproteobacteria</taxon>
        <taxon>Thiotrichales</taxon>
        <taxon>Thiotrichaceae</taxon>
        <taxon>Thiomargarita</taxon>
    </lineage>
</organism>
<dbReference type="AlphaFoldDB" id="A0A0A6P9C8"/>
<dbReference type="EMBL" id="JSZA02000070">
    <property type="protein sequence ID" value="KHD07328.1"/>
    <property type="molecule type" value="Genomic_DNA"/>
</dbReference>
<dbReference type="Proteomes" id="UP000030428">
    <property type="component" value="Unassembled WGS sequence"/>
</dbReference>
<accession>A0A0A6P9C8</accession>
<reference evidence="2 3" key="1">
    <citation type="journal article" date="2016" name="Front. Microbiol.">
        <title>Single-Cell (Meta-)Genomics of a Dimorphic Candidatus Thiomargarita nelsonii Reveals Genomic Plasticity.</title>
        <authorList>
            <person name="Flood B.E."/>
            <person name="Fliss P."/>
            <person name="Jones D.S."/>
            <person name="Dick G.J."/>
            <person name="Jain S."/>
            <person name="Kaster A.K."/>
            <person name="Winkel M."/>
            <person name="Mussmann M."/>
            <person name="Bailey J."/>
        </authorList>
    </citation>
    <scope>NUCLEOTIDE SEQUENCE [LARGE SCALE GENOMIC DNA]</scope>
    <source>
        <strain evidence="2">Hydrate Ridge</strain>
    </source>
</reference>
<comment type="similarity">
    <text evidence="1">Belongs to the phD/YefM antitoxin family.</text>
</comment>
<comment type="caution">
    <text evidence="2">The sequence shown here is derived from an EMBL/GenBank/DDBJ whole genome shotgun (WGS) entry which is preliminary data.</text>
</comment>
<protein>
    <recommendedName>
        <fullName evidence="4">Antitoxin</fullName>
    </recommendedName>
</protein>
<dbReference type="NCBIfam" id="TIGR01552">
    <property type="entry name" value="phd_fam"/>
    <property type="match status" value="1"/>
</dbReference>
<evidence type="ECO:0008006" key="4">
    <source>
        <dbReference type="Google" id="ProtNLM"/>
    </source>
</evidence>
<gene>
    <name evidence="2" type="ORF">PN36_18075</name>
</gene>
<sequence>MLTVNMTDAKLPELVNNVIDGNEFLITQDGKPVARLLPIAGRLSRFPDRSGFRASIPPCKTSAGEFVSKMRDDEDEKLG</sequence>
<dbReference type="SUPFAM" id="SSF143120">
    <property type="entry name" value="YefM-like"/>
    <property type="match status" value="1"/>
</dbReference>
<proteinExistence type="inferred from homology"/>
<evidence type="ECO:0000313" key="3">
    <source>
        <dbReference type="Proteomes" id="UP000030428"/>
    </source>
</evidence>
<keyword evidence="3" id="KW-1185">Reference proteome</keyword>
<evidence type="ECO:0000313" key="2">
    <source>
        <dbReference type="EMBL" id="KHD07328.1"/>
    </source>
</evidence>
<dbReference type="InterPro" id="IPR036165">
    <property type="entry name" value="YefM-like_sf"/>
</dbReference>
<name>A0A0A6P9C8_9GAMM</name>